<comment type="caution">
    <text evidence="1">The sequence shown here is derived from an EMBL/GenBank/DDBJ whole genome shotgun (WGS) entry which is preliminary data.</text>
</comment>
<organism evidence="1 2">
    <name type="scientific">Imbroritus primus</name>
    <dbReference type="NCBI Taxonomy" id="3058603"/>
    <lineage>
        <taxon>Bacteria</taxon>
        <taxon>Pseudomonadati</taxon>
        <taxon>Pseudomonadota</taxon>
        <taxon>Betaproteobacteria</taxon>
        <taxon>Burkholderiales</taxon>
        <taxon>Burkholderiaceae</taxon>
        <taxon>Imbroritus</taxon>
    </lineage>
</organism>
<dbReference type="EMBL" id="AKCV02000020">
    <property type="protein sequence ID" value="TMS57733.1"/>
    <property type="molecule type" value="Genomic_DNA"/>
</dbReference>
<gene>
    <name evidence="1" type="ORF">MW7_011250</name>
</gene>
<name>A0ACD3SNC2_9BURK</name>
<evidence type="ECO:0000313" key="1">
    <source>
        <dbReference type="EMBL" id="TMS57733.1"/>
    </source>
</evidence>
<keyword evidence="2" id="KW-1185">Reference proteome</keyword>
<dbReference type="Proteomes" id="UP000004277">
    <property type="component" value="Unassembled WGS sequence"/>
</dbReference>
<protein>
    <submittedName>
        <fullName evidence="1">FMN-binding negative transcriptional regulator</fullName>
    </submittedName>
</protein>
<sequence length="220" mass="24169">MYLPAHFSETDIAALHELIVQYPFGSLVTCGDGGLDANHLPFALETRAQAPGVLHAHVARANPLWQAVTDGDEVLVIFRAGDAYVSPNWYPSKHVAHRQVPTWNYRVVHAHGRITIRDDEKYVRGVVGRLTRTHEAAQPQPWKMTDVPRDYLDAMLASIVGIEIEITQLVGKLKLSQNKDAEDVRGAGEALRAGGQHEIGAAMLAPLAQRNPPLDTPPDD</sequence>
<proteinExistence type="predicted"/>
<evidence type="ECO:0000313" key="2">
    <source>
        <dbReference type="Proteomes" id="UP000004277"/>
    </source>
</evidence>
<reference evidence="1" key="1">
    <citation type="submission" date="2019-05" db="EMBL/GenBank/DDBJ databases">
        <title>Revised genome assembly of Burkholderiaceae (previously Ralstonia) sp. PBA.</title>
        <authorList>
            <person name="Gan H.M."/>
        </authorList>
    </citation>
    <scope>NUCLEOTIDE SEQUENCE</scope>
    <source>
        <strain evidence="1">PBA</strain>
    </source>
</reference>
<accession>A0ACD3SNC2</accession>